<feature type="region of interest" description="Disordered" evidence="2">
    <location>
        <begin position="312"/>
        <end position="347"/>
    </location>
</feature>
<dbReference type="OrthoDB" id="6022640at2759"/>
<gene>
    <name evidence="4" type="ORF">GDO78_018313</name>
</gene>
<comment type="caution">
    <text evidence="4">The sequence shown here is derived from an EMBL/GenBank/DDBJ whole genome shotgun (WGS) entry which is preliminary data.</text>
</comment>
<feature type="compositionally biased region" description="Polar residues" evidence="2">
    <location>
        <begin position="664"/>
        <end position="675"/>
    </location>
</feature>
<feature type="compositionally biased region" description="Polar residues" evidence="2">
    <location>
        <begin position="703"/>
        <end position="717"/>
    </location>
</feature>
<feature type="region of interest" description="Disordered" evidence="2">
    <location>
        <begin position="699"/>
        <end position="738"/>
    </location>
</feature>
<evidence type="ECO:0000313" key="5">
    <source>
        <dbReference type="Proteomes" id="UP000770717"/>
    </source>
</evidence>
<evidence type="ECO:0000259" key="3">
    <source>
        <dbReference type="PROSITE" id="PS52052"/>
    </source>
</evidence>
<dbReference type="PANTHER" id="PTHR22443">
    <property type="entry name" value="NON-SPECIFIC LETHAL 1, ISOFORM M"/>
    <property type="match status" value="1"/>
</dbReference>
<protein>
    <recommendedName>
        <fullName evidence="3">PEHE domain-containing protein</fullName>
    </recommendedName>
</protein>
<feature type="compositionally biased region" description="Polar residues" evidence="2">
    <location>
        <begin position="1"/>
        <end position="17"/>
    </location>
</feature>
<feature type="compositionally biased region" description="Basic residues" evidence="2">
    <location>
        <begin position="332"/>
        <end position="341"/>
    </location>
</feature>
<accession>A0A8J6EJ66</accession>
<feature type="region of interest" description="Disordered" evidence="2">
    <location>
        <begin position="1"/>
        <end position="22"/>
    </location>
</feature>
<feature type="coiled-coil region" evidence="1">
    <location>
        <begin position="40"/>
        <end position="67"/>
    </location>
</feature>
<keyword evidence="5" id="KW-1185">Reference proteome</keyword>
<evidence type="ECO:0000256" key="2">
    <source>
        <dbReference type="SAM" id="MobiDB-lite"/>
    </source>
</evidence>
<dbReference type="AlphaFoldDB" id="A0A8J6EJ66"/>
<evidence type="ECO:0000313" key="4">
    <source>
        <dbReference type="EMBL" id="KAG9470277.1"/>
    </source>
</evidence>
<dbReference type="PANTHER" id="PTHR22443:SF16">
    <property type="entry name" value="KAT8 REGULATORY NSL COMPLEX SUBUNIT 1-LIKE PROTEIN"/>
    <property type="match status" value="1"/>
</dbReference>
<feature type="compositionally biased region" description="Basic and acidic residues" evidence="2">
    <location>
        <begin position="721"/>
        <end position="738"/>
    </location>
</feature>
<dbReference type="InterPro" id="IPR026180">
    <property type="entry name" value="NSL1"/>
</dbReference>
<organism evidence="4 5">
    <name type="scientific">Eleutherodactylus coqui</name>
    <name type="common">Puerto Rican coqui</name>
    <dbReference type="NCBI Taxonomy" id="57060"/>
    <lineage>
        <taxon>Eukaryota</taxon>
        <taxon>Metazoa</taxon>
        <taxon>Chordata</taxon>
        <taxon>Craniata</taxon>
        <taxon>Vertebrata</taxon>
        <taxon>Euteleostomi</taxon>
        <taxon>Amphibia</taxon>
        <taxon>Batrachia</taxon>
        <taxon>Anura</taxon>
        <taxon>Neobatrachia</taxon>
        <taxon>Hyloidea</taxon>
        <taxon>Eleutherodactylidae</taxon>
        <taxon>Eleutherodactylinae</taxon>
        <taxon>Eleutherodactylus</taxon>
        <taxon>Eleutherodactylus</taxon>
    </lineage>
</organism>
<reference evidence="4" key="1">
    <citation type="thesis" date="2020" institute="ProQuest LLC" country="789 East Eisenhower Parkway, Ann Arbor, MI, USA">
        <title>Comparative Genomics and Chromosome Evolution.</title>
        <authorList>
            <person name="Mudd A.B."/>
        </authorList>
    </citation>
    <scope>NUCLEOTIDE SEQUENCE</scope>
    <source>
        <strain evidence="4">HN-11 Male</strain>
        <tissue evidence="4">Kidney and liver</tissue>
    </source>
</reference>
<feature type="region of interest" description="Disordered" evidence="2">
    <location>
        <begin position="651"/>
        <end position="687"/>
    </location>
</feature>
<sequence>MPFAGNSTLPDLRSTSPMKDKLQKVANKETEAKLLHQKCLNRQKELLSRAQRARKHLQLLLAKYTADHCSQHISGLVKRKIEKLNVPNPSASQSSTGGVGGLTQSACGGFKQRAARATSTAVRKFSVSASRILSCIQQELDSDVTESSSDDDCDEKIQKTQDRTAEWNWLSERANIGSRWTWLQAQIAELEYKIHQLVDLHSQLRSKKGTLVFREFSNCILGKKTHLPHPSTSLWPAETLETPSEETNLPPAMDLEMSPSSPTLLLRNIEKQSAQLTEMVSSLITAIPISLSPTSPAKPFARGKMTTIVPRGTSKLQKSAAPTVNGFSKQQPGRKRKRTRSKSSSILGTSSARTRPLLLFHKRNLYTMFPDYTPLHLALLPHQPLHGSNESWQTSNYSTWLSCDKPQKPVLVKRDVCEIDPNFHPVLSLPSDIPLHLYFEGLLTSNGDIKDALTSRLFDPDDDENAPYVTAKWSKSGTSSIGPQLVLNTPNQEGRHRYIIENDTRPVHVTQDDDPNVTPISQKNSMQTPNPSIVLSAARRRVRSESSYDIDNIVIPMNLIAPSKLEKLQYKEILTPSWKEVALEPLKPSLPEELEDLSDEAFLIRHQQYEQTERVRWSFWEQNKWPKRSRSSGQCLGSVLLCTDDSCSPNSVSPVSWDTPPPGGSTSQSLQSAADFQQGKAKQWKRRTFPLTEEAAAGLKDAQTITEDSSCSPTIQPTPDLEDRVVNRLHSSCDKENR</sequence>
<proteinExistence type="predicted"/>
<evidence type="ECO:0000256" key="1">
    <source>
        <dbReference type="SAM" id="Coils"/>
    </source>
</evidence>
<dbReference type="Gene3D" id="6.10.250.3170">
    <property type="match status" value="1"/>
</dbReference>
<dbReference type="SMART" id="SM01300">
    <property type="entry name" value="PEHE"/>
    <property type="match status" value="1"/>
</dbReference>
<dbReference type="InterPro" id="IPR029332">
    <property type="entry name" value="PEHE_dom"/>
</dbReference>
<feature type="domain" description="PEHE" evidence="3">
    <location>
        <begin position="572"/>
        <end position="684"/>
    </location>
</feature>
<dbReference type="EMBL" id="WNTK01000313">
    <property type="protein sequence ID" value="KAG9470277.1"/>
    <property type="molecule type" value="Genomic_DNA"/>
</dbReference>
<dbReference type="GO" id="GO:0035035">
    <property type="term" value="F:histone acetyltransferase binding"/>
    <property type="evidence" value="ECO:0007669"/>
    <property type="project" value="TreeGrafter"/>
</dbReference>
<feature type="compositionally biased region" description="Polar residues" evidence="2">
    <location>
        <begin position="314"/>
        <end position="331"/>
    </location>
</feature>
<keyword evidence="1" id="KW-0175">Coiled coil</keyword>
<name>A0A8J6EJ66_ELECQ</name>
<dbReference type="GO" id="GO:0044545">
    <property type="term" value="C:NSL complex"/>
    <property type="evidence" value="ECO:0007669"/>
    <property type="project" value="TreeGrafter"/>
</dbReference>
<dbReference type="Pfam" id="PF15275">
    <property type="entry name" value="PEHE"/>
    <property type="match status" value="1"/>
</dbReference>
<dbReference type="PROSITE" id="PS52052">
    <property type="entry name" value="PEHE"/>
    <property type="match status" value="1"/>
</dbReference>
<dbReference type="Proteomes" id="UP000770717">
    <property type="component" value="Unassembled WGS sequence"/>
</dbReference>